<accession>A0A1G1VCM9</accession>
<sequence>MQNSKLEWEEAKDVKKDIQKILKVLRFPHIKSSRVFCFRTRGSKSRSYARIWAMPKIFQRALSIESAYVIEVLSKHYDKLDEDNRKKILIHELLHIPKNFSGALLPHRSRSRHLGSLASKLFKEYKNSL</sequence>
<name>A0A1G1VCM9_9BACT</name>
<organism evidence="2 3">
    <name type="scientific">Candidatus Blackburnbacteria bacterium RIFCSPLOWO2_01_FULL_41_27</name>
    <dbReference type="NCBI Taxonomy" id="1797520"/>
    <lineage>
        <taxon>Bacteria</taxon>
        <taxon>Candidatus Blackburniibacteriota</taxon>
    </lineage>
</organism>
<gene>
    <name evidence="2" type="ORF">A3A58_01945</name>
</gene>
<evidence type="ECO:0000313" key="3">
    <source>
        <dbReference type="Proteomes" id="UP000177685"/>
    </source>
</evidence>
<dbReference type="InterPro" id="IPR043998">
    <property type="entry name" value="Put_Metallopep"/>
</dbReference>
<proteinExistence type="predicted"/>
<dbReference type="EMBL" id="MHCD01000040">
    <property type="protein sequence ID" value="OGY13169.1"/>
    <property type="molecule type" value="Genomic_DNA"/>
</dbReference>
<dbReference type="Proteomes" id="UP000177685">
    <property type="component" value="Unassembled WGS sequence"/>
</dbReference>
<dbReference type="Pfam" id="PF18894">
    <property type="entry name" value="PhageMetallopep"/>
    <property type="match status" value="1"/>
</dbReference>
<reference evidence="2 3" key="1">
    <citation type="journal article" date="2016" name="Nat. Commun.">
        <title>Thousands of microbial genomes shed light on interconnected biogeochemical processes in an aquifer system.</title>
        <authorList>
            <person name="Anantharaman K."/>
            <person name="Brown C.T."/>
            <person name="Hug L.A."/>
            <person name="Sharon I."/>
            <person name="Castelle C.J."/>
            <person name="Probst A.J."/>
            <person name="Thomas B.C."/>
            <person name="Singh A."/>
            <person name="Wilkins M.J."/>
            <person name="Karaoz U."/>
            <person name="Brodie E.L."/>
            <person name="Williams K.H."/>
            <person name="Hubbard S.S."/>
            <person name="Banfield J.F."/>
        </authorList>
    </citation>
    <scope>NUCLEOTIDE SEQUENCE [LARGE SCALE GENOMIC DNA]</scope>
</reference>
<feature type="domain" description="Putative phage metallopeptidase" evidence="1">
    <location>
        <begin position="7"/>
        <end position="105"/>
    </location>
</feature>
<comment type="caution">
    <text evidence="2">The sequence shown here is derived from an EMBL/GenBank/DDBJ whole genome shotgun (WGS) entry which is preliminary data.</text>
</comment>
<dbReference type="AlphaFoldDB" id="A0A1G1VCM9"/>
<evidence type="ECO:0000259" key="1">
    <source>
        <dbReference type="Pfam" id="PF18894"/>
    </source>
</evidence>
<evidence type="ECO:0000313" key="2">
    <source>
        <dbReference type="EMBL" id="OGY13169.1"/>
    </source>
</evidence>
<protein>
    <recommendedName>
        <fullName evidence="1">Putative phage metallopeptidase domain-containing protein</fullName>
    </recommendedName>
</protein>